<dbReference type="Proteomes" id="UP000249720">
    <property type="component" value="Unassembled WGS sequence"/>
</dbReference>
<evidence type="ECO:0000256" key="1">
    <source>
        <dbReference type="ARBA" id="ARBA00023122"/>
    </source>
</evidence>
<dbReference type="RefSeq" id="WP_111293154.1">
    <property type="nucleotide sequence ID" value="NZ_QKZV01000001.1"/>
</dbReference>
<keyword evidence="5" id="KW-1185">Reference proteome</keyword>
<name>A0A2W7SFJ0_9BACT</name>
<dbReference type="Gene3D" id="3.10.580.10">
    <property type="entry name" value="CBS-domain"/>
    <property type="match status" value="1"/>
</dbReference>
<dbReference type="InterPro" id="IPR044725">
    <property type="entry name" value="CBSX3_CBS_dom"/>
</dbReference>
<dbReference type="InterPro" id="IPR051257">
    <property type="entry name" value="Diverse_CBS-Domain"/>
</dbReference>
<accession>A0A2W7SFJ0</accession>
<organism evidence="4 5">
    <name type="scientific">Hydrotalea sandarakina</name>
    <dbReference type="NCBI Taxonomy" id="1004304"/>
    <lineage>
        <taxon>Bacteria</taxon>
        <taxon>Pseudomonadati</taxon>
        <taxon>Bacteroidota</taxon>
        <taxon>Chitinophagia</taxon>
        <taxon>Chitinophagales</taxon>
        <taxon>Chitinophagaceae</taxon>
        <taxon>Hydrotalea</taxon>
    </lineage>
</organism>
<evidence type="ECO:0000313" key="5">
    <source>
        <dbReference type="Proteomes" id="UP000249720"/>
    </source>
</evidence>
<evidence type="ECO:0000256" key="2">
    <source>
        <dbReference type="PROSITE-ProRule" id="PRU00703"/>
    </source>
</evidence>
<dbReference type="Pfam" id="PF00571">
    <property type="entry name" value="CBS"/>
    <property type="match status" value="2"/>
</dbReference>
<comment type="caution">
    <text evidence="4">The sequence shown here is derived from an EMBL/GenBank/DDBJ whole genome shotgun (WGS) entry which is preliminary data.</text>
</comment>
<dbReference type="OrthoDB" id="9802114at2"/>
<protein>
    <submittedName>
        <fullName evidence="4">CBS domain protein</fullName>
    </submittedName>
</protein>
<feature type="domain" description="CBS" evidence="3">
    <location>
        <begin position="8"/>
        <end position="69"/>
    </location>
</feature>
<evidence type="ECO:0000313" key="4">
    <source>
        <dbReference type="EMBL" id="PZX65687.1"/>
    </source>
</evidence>
<dbReference type="AlphaFoldDB" id="A0A2W7SFJ0"/>
<dbReference type="PANTHER" id="PTHR43080">
    <property type="entry name" value="CBS DOMAIN-CONTAINING PROTEIN CBSX3, MITOCHONDRIAL"/>
    <property type="match status" value="1"/>
</dbReference>
<sequence>MKKVKDILNRKGNNIIGVPAQTLVFDALKLMADKNIGSVVVWNEHQHYIGLLTERDYARKVILMGKHSEATTVAEIMSTGLPHITPETSIESCMHMMSDNNIRYLPVFDATDKLCGIVSINDVIYETIHDQKETIEQLHSYIQSA</sequence>
<keyword evidence="1 2" id="KW-0129">CBS domain</keyword>
<feature type="domain" description="CBS" evidence="3">
    <location>
        <begin position="77"/>
        <end position="133"/>
    </location>
</feature>
<proteinExistence type="predicted"/>
<dbReference type="InterPro" id="IPR046342">
    <property type="entry name" value="CBS_dom_sf"/>
</dbReference>
<dbReference type="SMART" id="SM00116">
    <property type="entry name" value="CBS"/>
    <property type="match status" value="2"/>
</dbReference>
<dbReference type="EMBL" id="QKZV01000001">
    <property type="protein sequence ID" value="PZX65687.1"/>
    <property type="molecule type" value="Genomic_DNA"/>
</dbReference>
<dbReference type="PROSITE" id="PS51371">
    <property type="entry name" value="CBS"/>
    <property type="match status" value="2"/>
</dbReference>
<reference evidence="4 5" key="1">
    <citation type="submission" date="2018-06" db="EMBL/GenBank/DDBJ databases">
        <title>Genomic Encyclopedia of Archaeal and Bacterial Type Strains, Phase II (KMG-II): from individual species to whole genera.</title>
        <authorList>
            <person name="Goeker M."/>
        </authorList>
    </citation>
    <scope>NUCLEOTIDE SEQUENCE [LARGE SCALE GENOMIC DNA]</scope>
    <source>
        <strain evidence="4 5">DSM 23241</strain>
    </source>
</reference>
<dbReference type="PANTHER" id="PTHR43080:SF2">
    <property type="entry name" value="CBS DOMAIN-CONTAINING PROTEIN"/>
    <property type="match status" value="1"/>
</dbReference>
<gene>
    <name evidence="4" type="ORF">LX80_00178</name>
</gene>
<dbReference type="CDD" id="cd04623">
    <property type="entry name" value="CBS_pair_bac_euk"/>
    <property type="match status" value="1"/>
</dbReference>
<evidence type="ECO:0000259" key="3">
    <source>
        <dbReference type="PROSITE" id="PS51371"/>
    </source>
</evidence>
<dbReference type="SUPFAM" id="SSF54631">
    <property type="entry name" value="CBS-domain pair"/>
    <property type="match status" value="1"/>
</dbReference>
<dbReference type="InterPro" id="IPR000644">
    <property type="entry name" value="CBS_dom"/>
</dbReference>